<comment type="caution">
    <text evidence="2">The sequence shown here is derived from an EMBL/GenBank/DDBJ whole genome shotgun (WGS) entry which is preliminary data.</text>
</comment>
<dbReference type="EMBL" id="BMGG01000012">
    <property type="protein sequence ID" value="GGC91692.1"/>
    <property type="molecule type" value="Genomic_DNA"/>
</dbReference>
<dbReference type="Proteomes" id="UP000637002">
    <property type="component" value="Unassembled WGS sequence"/>
</dbReference>
<evidence type="ECO:0000313" key="2">
    <source>
        <dbReference type="EMBL" id="GGC91692.1"/>
    </source>
</evidence>
<reference evidence="2" key="2">
    <citation type="submission" date="2020-09" db="EMBL/GenBank/DDBJ databases">
        <authorList>
            <person name="Sun Q."/>
            <person name="Zhou Y."/>
        </authorList>
    </citation>
    <scope>NUCLEOTIDE SEQUENCE</scope>
    <source>
        <strain evidence="2">CGMCC 1.12919</strain>
    </source>
</reference>
<keyword evidence="3" id="KW-1185">Reference proteome</keyword>
<gene>
    <name evidence="2" type="ORF">GCM10010994_56820</name>
</gene>
<name>A0A916UXL3_9HYPH</name>
<organism evidence="2 3">
    <name type="scientific">Chelatococcus reniformis</name>
    <dbReference type="NCBI Taxonomy" id="1494448"/>
    <lineage>
        <taxon>Bacteria</taxon>
        <taxon>Pseudomonadati</taxon>
        <taxon>Pseudomonadota</taxon>
        <taxon>Alphaproteobacteria</taxon>
        <taxon>Hyphomicrobiales</taxon>
        <taxon>Chelatococcaceae</taxon>
        <taxon>Chelatococcus</taxon>
    </lineage>
</organism>
<dbReference type="AlphaFoldDB" id="A0A916UXL3"/>
<sequence>MGQADLGIVILDLGKGSPQPDPNSAPICQPDPEGPAPAATACQRRERLIEALRQPQRAALSDRALGRQFGVSPQTVTTWRRKLAEEALQR</sequence>
<proteinExistence type="predicted"/>
<evidence type="ECO:0000313" key="3">
    <source>
        <dbReference type="Proteomes" id="UP000637002"/>
    </source>
</evidence>
<dbReference type="RefSeq" id="WP_188612561.1">
    <property type="nucleotide sequence ID" value="NZ_BMGG01000012.1"/>
</dbReference>
<feature type="region of interest" description="Disordered" evidence="1">
    <location>
        <begin position="13"/>
        <end position="38"/>
    </location>
</feature>
<protein>
    <submittedName>
        <fullName evidence="2">Uncharacterized protein</fullName>
    </submittedName>
</protein>
<reference evidence="2" key="1">
    <citation type="journal article" date="2014" name="Int. J. Syst. Evol. Microbiol.">
        <title>Complete genome sequence of Corynebacterium casei LMG S-19264T (=DSM 44701T), isolated from a smear-ripened cheese.</title>
        <authorList>
            <consortium name="US DOE Joint Genome Institute (JGI-PGF)"/>
            <person name="Walter F."/>
            <person name="Albersmeier A."/>
            <person name="Kalinowski J."/>
            <person name="Ruckert C."/>
        </authorList>
    </citation>
    <scope>NUCLEOTIDE SEQUENCE</scope>
    <source>
        <strain evidence="2">CGMCC 1.12919</strain>
    </source>
</reference>
<evidence type="ECO:0000256" key="1">
    <source>
        <dbReference type="SAM" id="MobiDB-lite"/>
    </source>
</evidence>
<accession>A0A916UXL3</accession>